<protein>
    <recommendedName>
        <fullName evidence="9">Core-2/I-branching beta-1,6-N-acetylglucosaminyltransferase family protein</fullName>
    </recommendedName>
</protein>
<dbReference type="InterPro" id="IPR003406">
    <property type="entry name" value="Glyco_trans_14"/>
</dbReference>
<dbReference type="PANTHER" id="PTHR31042:SF131">
    <property type="entry name" value="CORE-2_I-BRANCHING BETA-1,6-N-ACETYLGLUCOSAMINYLTRANSFERASE FAMILY PROTEIN"/>
    <property type="match status" value="1"/>
</dbReference>
<keyword evidence="6" id="KW-1133">Transmembrane helix</keyword>
<accession>A0AAV5LSH4</accession>
<dbReference type="AlphaFoldDB" id="A0AAV5LSH4"/>
<dbReference type="Pfam" id="PF02485">
    <property type="entry name" value="Branch"/>
    <property type="match status" value="1"/>
</dbReference>
<evidence type="ECO:0000256" key="4">
    <source>
        <dbReference type="ARBA" id="ARBA00023136"/>
    </source>
</evidence>
<evidence type="ECO:0000256" key="3">
    <source>
        <dbReference type="ARBA" id="ARBA00022679"/>
    </source>
</evidence>
<comment type="caution">
    <text evidence="7">The sequence shown here is derived from an EMBL/GenBank/DDBJ whole genome shotgun (WGS) entry which is preliminary data.</text>
</comment>
<dbReference type="Proteomes" id="UP001054252">
    <property type="component" value="Unassembled WGS sequence"/>
</dbReference>
<dbReference type="PANTHER" id="PTHR31042">
    <property type="entry name" value="CORE-2/I-BRANCHING BETA-1,6-N-ACETYLGLUCOSAMINYLTRANSFERASE FAMILY PROTEIN-RELATED"/>
    <property type="match status" value="1"/>
</dbReference>
<evidence type="ECO:0000256" key="6">
    <source>
        <dbReference type="SAM" id="Phobius"/>
    </source>
</evidence>
<dbReference type="GO" id="GO:0016757">
    <property type="term" value="F:glycosyltransferase activity"/>
    <property type="evidence" value="ECO:0007669"/>
    <property type="project" value="UniProtKB-KW"/>
</dbReference>
<gene>
    <name evidence="7" type="ORF">SLEP1_g47210</name>
</gene>
<keyword evidence="3" id="KW-0808">Transferase</keyword>
<keyword evidence="6" id="KW-0812">Transmembrane</keyword>
<organism evidence="7 8">
    <name type="scientific">Rubroshorea leprosula</name>
    <dbReference type="NCBI Taxonomy" id="152421"/>
    <lineage>
        <taxon>Eukaryota</taxon>
        <taxon>Viridiplantae</taxon>
        <taxon>Streptophyta</taxon>
        <taxon>Embryophyta</taxon>
        <taxon>Tracheophyta</taxon>
        <taxon>Spermatophyta</taxon>
        <taxon>Magnoliopsida</taxon>
        <taxon>eudicotyledons</taxon>
        <taxon>Gunneridae</taxon>
        <taxon>Pentapetalae</taxon>
        <taxon>rosids</taxon>
        <taxon>malvids</taxon>
        <taxon>Malvales</taxon>
        <taxon>Dipterocarpaceae</taxon>
        <taxon>Rubroshorea</taxon>
    </lineage>
</organism>
<keyword evidence="5" id="KW-0325">Glycoprotein</keyword>
<comment type="subcellular location">
    <subcellularLocation>
        <location evidence="1">Membrane</location>
        <topology evidence="1">Single-pass type II membrane protein</topology>
    </subcellularLocation>
</comment>
<feature type="transmembrane region" description="Helical" evidence="6">
    <location>
        <begin position="21"/>
        <end position="43"/>
    </location>
</feature>
<evidence type="ECO:0008006" key="9">
    <source>
        <dbReference type="Google" id="ProtNLM"/>
    </source>
</evidence>
<dbReference type="InterPro" id="IPR044174">
    <property type="entry name" value="BC10-like"/>
</dbReference>
<dbReference type="GO" id="GO:0016020">
    <property type="term" value="C:membrane"/>
    <property type="evidence" value="ECO:0007669"/>
    <property type="project" value="UniProtKB-SubCell"/>
</dbReference>
<evidence type="ECO:0000313" key="7">
    <source>
        <dbReference type="EMBL" id="GKV39447.1"/>
    </source>
</evidence>
<evidence type="ECO:0000313" key="8">
    <source>
        <dbReference type="Proteomes" id="UP001054252"/>
    </source>
</evidence>
<proteinExistence type="predicted"/>
<sequence length="434" mass="50910">MKFEDQQQHRQQPSIVKLLKFQYNSFLSCLLFLVLGIGLGFYLSSYLKEITFNLQLNQLSFLPPLSKSTPPPPTSISGQPPPPFISDQPPLSISDQQEETAASLIRKISSPFLVPNYTNSQNFTQNWLKEFLRPPKVMHDMEDEELLWRASMVPRIKEYPFKRVPKVAFLFLTKGPMIFGPLWERFFRGHRGLYSIYVHSHPFFNGTVPKRSVFYGRRIPSKDVRWGDMNMVEAERRLLANGLLDISNERFVLLSESCIPLFNFSTIYNYLVNSLETFVESYDLPGGVGRGRYHRRMRPQITLEDWRKGSQWFEMDRFLALEVIADRTYFPVFRRFCRGSCYGDEHYLPTFVTMKFWNRNSNRSLTYVDWSKRGPHPASFQRTDVTVEFLERLRNATTCEYNGHITNVCFLFARKFLPNALDRLLKFASPVLKF</sequence>
<keyword evidence="8" id="KW-1185">Reference proteome</keyword>
<reference evidence="7 8" key="1">
    <citation type="journal article" date="2021" name="Commun. Biol.">
        <title>The genome of Shorea leprosula (Dipterocarpaceae) highlights the ecological relevance of drought in aseasonal tropical rainforests.</title>
        <authorList>
            <person name="Ng K.K.S."/>
            <person name="Kobayashi M.J."/>
            <person name="Fawcett J.A."/>
            <person name="Hatakeyama M."/>
            <person name="Paape T."/>
            <person name="Ng C.H."/>
            <person name="Ang C.C."/>
            <person name="Tnah L.H."/>
            <person name="Lee C.T."/>
            <person name="Nishiyama T."/>
            <person name="Sese J."/>
            <person name="O'Brien M.J."/>
            <person name="Copetti D."/>
            <person name="Mohd Noor M.I."/>
            <person name="Ong R.C."/>
            <person name="Putra M."/>
            <person name="Sireger I.Z."/>
            <person name="Indrioko S."/>
            <person name="Kosugi Y."/>
            <person name="Izuno A."/>
            <person name="Isagi Y."/>
            <person name="Lee S.L."/>
            <person name="Shimizu K.K."/>
        </authorList>
    </citation>
    <scope>NUCLEOTIDE SEQUENCE [LARGE SCALE GENOMIC DNA]</scope>
    <source>
        <strain evidence="7">214</strain>
    </source>
</reference>
<evidence type="ECO:0000256" key="1">
    <source>
        <dbReference type="ARBA" id="ARBA00004606"/>
    </source>
</evidence>
<keyword evidence="2" id="KW-0328">Glycosyltransferase</keyword>
<name>A0AAV5LSH4_9ROSI</name>
<keyword evidence="4 6" id="KW-0472">Membrane</keyword>
<evidence type="ECO:0000256" key="2">
    <source>
        <dbReference type="ARBA" id="ARBA00022676"/>
    </source>
</evidence>
<dbReference type="EMBL" id="BPVZ01000134">
    <property type="protein sequence ID" value="GKV39447.1"/>
    <property type="molecule type" value="Genomic_DNA"/>
</dbReference>
<evidence type="ECO:0000256" key="5">
    <source>
        <dbReference type="ARBA" id="ARBA00023180"/>
    </source>
</evidence>